<dbReference type="SUPFAM" id="SSF69572">
    <property type="entry name" value="Activating enzymes of the ubiquitin-like proteins"/>
    <property type="match status" value="1"/>
</dbReference>
<feature type="domain" description="THIF-type NAD/FAD binding fold" evidence="6">
    <location>
        <begin position="183"/>
        <end position="414"/>
    </location>
</feature>
<dbReference type="GO" id="GO:0006508">
    <property type="term" value="P:proteolysis"/>
    <property type="evidence" value="ECO:0007669"/>
    <property type="project" value="UniProtKB-KW"/>
</dbReference>
<organism evidence="8 9">
    <name type="scientific">Segnochrobactrum spirostomi</name>
    <dbReference type="NCBI Taxonomy" id="2608987"/>
    <lineage>
        <taxon>Bacteria</taxon>
        <taxon>Pseudomonadati</taxon>
        <taxon>Pseudomonadota</taxon>
        <taxon>Alphaproteobacteria</taxon>
        <taxon>Hyphomicrobiales</taxon>
        <taxon>Segnochrobactraceae</taxon>
        <taxon>Segnochrobactrum</taxon>
    </lineage>
</organism>
<proteinExistence type="predicted"/>
<keyword evidence="1" id="KW-0645">Protease</keyword>
<dbReference type="PANTHER" id="PTHR43267:SF1">
    <property type="entry name" value="TRNA THREONYLCARBAMOYLADENOSINE DEHYDRATASE"/>
    <property type="match status" value="1"/>
</dbReference>
<comment type="caution">
    <text evidence="8">The sequence shown here is derived from an EMBL/GenBank/DDBJ whole genome shotgun (WGS) entry which is preliminary data.</text>
</comment>
<protein>
    <submittedName>
        <fullName evidence="8">Thiamine biosynthesis protein ThiF</fullName>
    </submittedName>
</protein>
<dbReference type="EMBL" id="VWNA01000001">
    <property type="protein sequence ID" value="MQT13069.1"/>
    <property type="molecule type" value="Genomic_DNA"/>
</dbReference>
<keyword evidence="5" id="KW-0482">Metalloprotease</keyword>
<dbReference type="GO" id="GO:0008641">
    <property type="term" value="F:ubiquitin-like modifier activating enzyme activity"/>
    <property type="evidence" value="ECO:0007669"/>
    <property type="project" value="InterPro"/>
</dbReference>
<keyword evidence="9" id="KW-1185">Reference proteome</keyword>
<gene>
    <name evidence="8" type="ORF">F0357_10490</name>
</gene>
<dbReference type="GO" id="GO:0046872">
    <property type="term" value="F:metal ion binding"/>
    <property type="evidence" value="ECO:0007669"/>
    <property type="project" value="UniProtKB-KW"/>
</dbReference>
<dbReference type="GO" id="GO:0061504">
    <property type="term" value="P:cyclic threonylcarbamoyladenosine biosynthetic process"/>
    <property type="evidence" value="ECO:0007669"/>
    <property type="project" value="TreeGrafter"/>
</dbReference>
<evidence type="ECO:0000256" key="5">
    <source>
        <dbReference type="ARBA" id="ARBA00023049"/>
    </source>
</evidence>
<accession>A0A6A7Y652</accession>
<dbReference type="Proteomes" id="UP000332515">
    <property type="component" value="Unassembled WGS sequence"/>
</dbReference>
<dbReference type="Gene3D" id="3.40.50.720">
    <property type="entry name" value="NAD(P)-binding Rossmann-like Domain"/>
    <property type="match status" value="1"/>
</dbReference>
<evidence type="ECO:0000256" key="3">
    <source>
        <dbReference type="ARBA" id="ARBA00022801"/>
    </source>
</evidence>
<evidence type="ECO:0000256" key="2">
    <source>
        <dbReference type="ARBA" id="ARBA00022723"/>
    </source>
</evidence>
<keyword evidence="2" id="KW-0479">Metal-binding</keyword>
<dbReference type="InterPro" id="IPR035985">
    <property type="entry name" value="Ubiquitin-activating_enz"/>
</dbReference>
<dbReference type="Pfam" id="PF00899">
    <property type="entry name" value="ThiF"/>
    <property type="match status" value="1"/>
</dbReference>
<evidence type="ECO:0000259" key="6">
    <source>
        <dbReference type="Pfam" id="PF00899"/>
    </source>
</evidence>
<dbReference type="GO" id="GO:0008237">
    <property type="term" value="F:metallopeptidase activity"/>
    <property type="evidence" value="ECO:0007669"/>
    <property type="project" value="UniProtKB-KW"/>
</dbReference>
<name>A0A6A7Y652_9HYPH</name>
<sequence>MMHLDVTLQARHAEALRDLLQRPDGIEASAYVLFGRNVVGMDPWSRRRRLRLVSHEVVPVPAGDEISASARHITWSTASFVSLCRQAAERGLLPAIVHSHPAGMRAFSRQDDTNERDLYRLLRNRNGADAIMASVLLAGGDHFLARAWFDDKEPVAADIVRSVGSRLLYFGGEPGDSNPALVRQALLFGDAVNGRLAAMRVGVVGCGGTGSATAMLLARLGIGQLALFDDDIVETSNLNRLHGARRADADAMRPKVEVLAREITELGLGVRVHTHRGWIEDEAARDALKACDVIFGCTDDHAGRMFLNRLSHFYLIPVIDMGLAIEPASAGMRDMSARVTVLTPGAPCISCRGIVDPKVAGEEALRREAPEDYERQKREAYVRGGQNPAPAVVTFTTETAALAVNELLQGLTDYRAEGGWAWERVRRLDRGIERKRGAIQSPHCPICAREDYWGRGDMDPFMDRIS</sequence>
<keyword evidence="4" id="KW-0862">Zinc</keyword>
<reference evidence="8 9" key="1">
    <citation type="submission" date="2019-09" db="EMBL/GenBank/DDBJ databases">
        <title>Segnochrobactrum spirostomi gen. nov., sp. nov., isolated from the ciliate Spirostomum cf. yagiui and description of a novel family, Segnochrobactraceae fam. nov. within the order Rhizobiales of the class Alphaproteobacteria.</title>
        <authorList>
            <person name="Akter S."/>
            <person name="Shazib S.U.A."/>
            <person name="Shin M.K."/>
        </authorList>
    </citation>
    <scope>NUCLEOTIDE SEQUENCE [LARGE SCALE GENOMIC DNA]</scope>
    <source>
        <strain evidence="8 9">Sp-1</strain>
    </source>
</reference>
<dbReference type="InterPro" id="IPR045886">
    <property type="entry name" value="ThiF/MoeB/HesA"/>
</dbReference>
<dbReference type="Pfam" id="PF14464">
    <property type="entry name" value="Prok-JAB"/>
    <property type="match status" value="1"/>
</dbReference>
<dbReference type="PANTHER" id="PTHR43267">
    <property type="entry name" value="TRNA THREONYLCARBAMOYLADENOSINE DEHYDRATASE"/>
    <property type="match status" value="1"/>
</dbReference>
<keyword evidence="3" id="KW-0378">Hydrolase</keyword>
<feature type="domain" description="JAB" evidence="7">
    <location>
        <begin position="10"/>
        <end position="119"/>
    </location>
</feature>
<dbReference type="InterPro" id="IPR000594">
    <property type="entry name" value="ThiF_NAD_FAD-bd"/>
</dbReference>
<evidence type="ECO:0000313" key="9">
    <source>
        <dbReference type="Proteomes" id="UP000332515"/>
    </source>
</evidence>
<evidence type="ECO:0000313" key="8">
    <source>
        <dbReference type="EMBL" id="MQT13069.1"/>
    </source>
</evidence>
<dbReference type="GO" id="GO:0061503">
    <property type="term" value="F:tRNA threonylcarbamoyladenosine dehydratase"/>
    <property type="evidence" value="ECO:0007669"/>
    <property type="project" value="TreeGrafter"/>
</dbReference>
<evidence type="ECO:0000259" key="7">
    <source>
        <dbReference type="Pfam" id="PF14464"/>
    </source>
</evidence>
<evidence type="ECO:0000256" key="1">
    <source>
        <dbReference type="ARBA" id="ARBA00022670"/>
    </source>
</evidence>
<dbReference type="AlphaFoldDB" id="A0A6A7Y652"/>
<evidence type="ECO:0000256" key="4">
    <source>
        <dbReference type="ARBA" id="ARBA00022833"/>
    </source>
</evidence>
<dbReference type="InterPro" id="IPR028090">
    <property type="entry name" value="JAB_dom_prok"/>
</dbReference>